<dbReference type="EMBL" id="CARXXK010001139">
    <property type="protein sequence ID" value="CAI6373937.1"/>
    <property type="molecule type" value="Genomic_DNA"/>
</dbReference>
<evidence type="ECO:0000313" key="6">
    <source>
        <dbReference type="EMBL" id="CAI6373937.1"/>
    </source>
</evidence>
<dbReference type="InterPro" id="IPR052035">
    <property type="entry name" value="ZnF_BED_domain_contain"/>
</dbReference>
<evidence type="ECO:0000256" key="5">
    <source>
        <dbReference type="ARBA" id="ARBA00023242"/>
    </source>
</evidence>
<comment type="caution">
    <text evidence="6">The sequence shown here is derived from an EMBL/GenBank/DDBJ whole genome shotgun (WGS) entry which is preliminary data.</text>
</comment>
<keyword evidence="4" id="KW-0862">Zinc</keyword>
<protein>
    <recommendedName>
        <fullName evidence="8">Zinc finger BED domain-containing protein RICESLEEPER 1-like</fullName>
    </recommendedName>
</protein>
<dbReference type="GO" id="GO:0008270">
    <property type="term" value="F:zinc ion binding"/>
    <property type="evidence" value="ECO:0007669"/>
    <property type="project" value="UniProtKB-KW"/>
</dbReference>
<comment type="subcellular location">
    <subcellularLocation>
        <location evidence="1">Nucleus</location>
    </subcellularLocation>
</comment>
<accession>A0AAV0Y1C5</accession>
<organism evidence="6 7">
    <name type="scientific">Macrosiphum euphorbiae</name>
    <name type="common">potato aphid</name>
    <dbReference type="NCBI Taxonomy" id="13131"/>
    <lineage>
        <taxon>Eukaryota</taxon>
        <taxon>Metazoa</taxon>
        <taxon>Ecdysozoa</taxon>
        <taxon>Arthropoda</taxon>
        <taxon>Hexapoda</taxon>
        <taxon>Insecta</taxon>
        <taxon>Pterygota</taxon>
        <taxon>Neoptera</taxon>
        <taxon>Paraneoptera</taxon>
        <taxon>Hemiptera</taxon>
        <taxon>Sternorrhyncha</taxon>
        <taxon>Aphidomorpha</taxon>
        <taxon>Aphidoidea</taxon>
        <taxon>Aphididae</taxon>
        <taxon>Macrosiphini</taxon>
        <taxon>Macrosiphum</taxon>
    </lineage>
</organism>
<evidence type="ECO:0000256" key="2">
    <source>
        <dbReference type="ARBA" id="ARBA00022723"/>
    </source>
</evidence>
<dbReference type="SUPFAM" id="SSF53098">
    <property type="entry name" value="Ribonuclease H-like"/>
    <property type="match status" value="1"/>
</dbReference>
<evidence type="ECO:0000256" key="3">
    <source>
        <dbReference type="ARBA" id="ARBA00022771"/>
    </source>
</evidence>
<dbReference type="InterPro" id="IPR012337">
    <property type="entry name" value="RNaseH-like_sf"/>
</dbReference>
<reference evidence="6 7" key="1">
    <citation type="submission" date="2023-01" db="EMBL/GenBank/DDBJ databases">
        <authorList>
            <person name="Whitehead M."/>
        </authorList>
    </citation>
    <scope>NUCLEOTIDE SEQUENCE [LARGE SCALE GENOMIC DNA]</scope>
</reference>
<evidence type="ECO:0000256" key="4">
    <source>
        <dbReference type="ARBA" id="ARBA00022833"/>
    </source>
</evidence>
<keyword evidence="7" id="KW-1185">Reference proteome</keyword>
<keyword evidence="5" id="KW-0539">Nucleus</keyword>
<dbReference type="PANTHER" id="PTHR46481:SF10">
    <property type="entry name" value="ZINC FINGER BED DOMAIN-CONTAINING PROTEIN 39"/>
    <property type="match status" value="1"/>
</dbReference>
<evidence type="ECO:0000313" key="7">
    <source>
        <dbReference type="Proteomes" id="UP001160148"/>
    </source>
</evidence>
<dbReference type="GO" id="GO:0005634">
    <property type="term" value="C:nucleus"/>
    <property type="evidence" value="ECO:0007669"/>
    <property type="project" value="UniProtKB-SubCell"/>
</dbReference>
<dbReference type="AlphaFoldDB" id="A0AAV0Y1C5"/>
<proteinExistence type="predicted"/>
<evidence type="ECO:0008006" key="8">
    <source>
        <dbReference type="Google" id="ProtNLM"/>
    </source>
</evidence>
<keyword evidence="3" id="KW-0863">Zinc-finger</keyword>
<sequence>MVTVNGRPFSILHDSGFRKLLNPIIEGLPETGFAINSHNIKCHIIDKTQLIINNITTDIANRLISLKVDCVTRHNRSLIGINIQYMQHNVLQLKTLAITELMERHSAIYLKEMVSNVLDKYGIAKRQIFSITSDNAANILKMTDIIDDPENDSTENDDNFIMAPTNEIEEFESNVVQAIEPEPLTKKVRCSAHTLNLCIEDGLKIRSLLNVIGRIRTVVKKIRTQKYTCILKNLA</sequence>
<dbReference type="PANTHER" id="PTHR46481">
    <property type="entry name" value="ZINC FINGER BED DOMAIN-CONTAINING PROTEIN 4"/>
    <property type="match status" value="1"/>
</dbReference>
<name>A0AAV0Y1C5_9HEMI</name>
<evidence type="ECO:0000256" key="1">
    <source>
        <dbReference type="ARBA" id="ARBA00004123"/>
    </source>
</evidence>
<keyword evidence="2" id="KW-0479">Metal-binding</keyword>
<dbReference type="Proteomes" id="UP001160148">
    <property type="component" value="Unassembled WGS sequence"/>
</dbReference>
<gene>
    <name evidence="6" type="ORF">MEUPH1_LOCUS27618</name>
</gene>